<comment type="caution">
    <text evidence="6">The sequence shown here is derived from an EMBL/GenBank/DDBJ whole genome shotgun (WGS) entry which is preliminary data.</text>
</comment>
<dbReference type="InterPro" id="IPR014757">
    <property type="entry name" value="Tscrpt_reg_IclR_C"/>
</dbReference>
<dbReference type="SMART" id="SM00346">
    <property type="entry name" value="HTH_ICLR"/>
    <property type="match status" value="1"/>
</dbReference>
<keyword evidence="7" id="KW-1185">Reference proteome</keyword>
<dbReference type="Gene3D" id="1.10.10.10">
    <property type="entry name" value="Winged helix-like DNA-binding domain superfamily/Winged helix DNA-binding domain"/>
    <property type="match status" value="1"/>
</dbReference>
<dbReference type="Gene3D" id="3.30.450.40">
    <property type="match status" value="1"/>
</dbReference>
<dbReference type="Pfam" id="PF09339">
    <property type="entry name" value="HTH_IclR"/>
    <property type="match status" value="1"/>
</dbReference>
<evidence type="ECO:0000259" key="5">
    <source>
        <dbReference type="PROSITE" id="PS51078"/>
    </source>
</evidence>
<dbReference type="EMBL" id="JBEPME010000001">
    <property type="protein sequence ID" value="MET3655691.1"/>
    <property type="molecule type" value="Genomic_DNA"/>
</dbReference>
<evidence type="ECO:0000256" key="3">
    <source>
        <dbReference type="ARBA" id="ARBA00023163"/>
    </source>
</evidence>
<protein>
    <submittedName>
        <fullName evidence="6">DNA-binding IclR family transcriptional regulator</fullName>
    </submittedName>
</protein>
<organism evidence="6 7">
    <name type="scientific">Sporosarcina psychrophila</name>
    <name type="common">Bacillus psychrophilus</name>
    <dbReference type="NCBI Taxonomy" id="1476"/>
    <lineage>
        <taxon>Bacteria</taxon>
        <taxon>Bacillati</taxon>
        <taxon>Bacillota</taxon>
        <taxon>Bacilli</taxon>
        <taxon>Bacillales</taxon>
        <taxon>Caryophanaceae</taxon>
        <taxon>Sporosarcina</taxon>
    </lineage>
</organism>
<evidence type="ECO:0000256" key="2">
    <source>
        <dbReference type="ARBA" id="ARBA00023125"/>
    </source>
</evidence>
<name>A0ABV2K3P5_SPOPS</name>
<evidence type="ECO:0000313" key="6">
    <source>
        <dbReference type="EMBL" id="MET3655691.1"/>
    </source>
</evidence>
<dbReference type="PROSITE" id="PS51078">
    <property type="entry name" value="ICLR_ED"/>
    <property type="match status" value="1"/>
</dbReference>
<gene>
    <name evidence="6" type="ORF">ABIC55_000775</name>
</gene>
<proteinExistence type="predicted"/>
<dbReference type="InterPro" id="IPR036388">
    <property type="entry name" value="WH-like_DNA-bd_sf"/>
</dbReference>
<reference evidence="6 7" key="1">
    <citation type="submission" date="2024-06" db="EMBL/GenBank/DDBJ databases">
        <title>Sorghum-associated microbial communities from plants grown in Nebraska, USA.</title>
        <authorList>
            <person name="Schachtman D."/>
        </authorList>
    </citation>
    <scope>NUCLEOTIDE SEQUENCE [LARGE SCALE GENOMIC DNA]</scope>
    <source>
        <strain evidence="6 7">1288</strain>
    </source>
</reference>
<dbReference type="GO" id="GO:0003677">
    <property type="term" value="F:DNA binding"/>
    <property type="evidence" value="ECO:0007669"/>
    <property type="project" value="UniProtKB-KW"/>
</dbReference>
<dbReference type="SUPFAM" id="SSF55781">
    <property type="entry name" value="GAF domain-like"/>
    <property type="match status" value="1"/>
</dbReference>
<accession>A0ABV2K3P5</accession>
<dbReference type="InterPro" id="IPR036390">
    <property type="entry name" value="WH_DNA-bd_sf"/>
</dbReference>
<dbReference type="InterPro" id="IPR050707">
    <property type="entry name" value="HTH_MetabolicPath_Reg"/>
</dbReference>
<dbReference type="InterPro" id="IPR029016">
    <property type="entry name" value="GAF-like_dom_sf"/>
</dbReference>
<dbReference type="PANTHER" id="PTHR30136:SF24">
    <property type="entry name" value="HTH-TYPE TRANSCRIPTIONAL REPRESSOR ALLR"/>
    <property type="match status" value="1"/>
</dbReference>
<feature type="domain" description="IclR-ED" evidence="5">
    <location>
        <begin position="73"/>
        <end position="255"/>
    </location>
</feature>
<dbReference type="Proteomes" id="UP001549104">
    <property type="component" value="Unassembled WGS sequence"/>
</dbReference>
<evidence type="ECO:0000259" key="4">
    <source>
        <dbReference type="PROSITE" id="PS51077"/>
    </source>
</evidence>
<sequence length="268" mass="30260">MSKTMEKGLQLLDLFTEDHPYWRLDEISAYTEIPKPTALRLLRTLVEAGFLQRTPVERNGAIIDGDSYSLGLKLLQLGERVASGLEIRNIALPFMRQLQMQFNEAVQLITRENNNGVYIEKVESTRPVRLYTRVGRHAPLYAGACTRTLLSFLPDEEIDAILSMPLTNYASQTPKSAEEVWSLIKQVRSEGYAYSLSELEEGTVSIAVPIFNRHGEVEYSISIAGFPVSLPKENANHFLQSLWEAAANISEKIGYTDLYPYRNALKKS</sequence>
<keyword evidence="1" id="KW-0805">Transcription regulation</keyword>
<keyword evidence="3" id="KW-0804">Transcription</keyword>
<dbReference type="InterPro" id="IPR005471">
    <property type="entry name" value="Tscrpt_reg_IclR_N"/>
</dbReference>
<dbReference type="PROSITE" id="PS51077">
    <property type="entry name" value="HTH_ICLR"/>
    <property type="match status" value="1"/>
</dbReference>
<evidence type="ECO:0000256" key="1">
    <source>
        <dbReference type="ARBA" id="ARBA00023015"/>
    </source>
</evidence>
<feature type="domain" description="HTH iclR-type" evidence="4">
    <location>
        <begin position="2"/>
        <end position="72"/>
    </location>
</feature>
<dbReference type="Pfam" id="PF01614">
    <property type="entry name" value="IclR_C"/>
    <property type="match status" value="1"/>
</dbReference>
<dbReference type="PANTHER" id="PTHR30136">
    <property type="entry name" value="HELIX-TURN-HELIX TRANSCRIPTIONAL REGULATOR, ICLR FAMILY"/>
    <property type="match status" value="1"/>
</dbReference>
<evidence type="ECO:0000313" key="7">
    <source>
        <dbReference type="Proteomes" id="UP001549104"/>
    </source>
</evidence>
<dbReference type="SUPFAM" id="SSF46785">
    <property type="entry name" value="Winged helix' DNA-binding domain"/>
    <property type="match status" value="1"/>
</dbReference>
<keyword evidence="2 6" id="KW-0238">DNA-binding</keyword>
<dbReference type="RefSeq" id="WP_342538930.1">
    <property type="nucleotide sequence ID" value="NZ_JBEPME010000001.1"/>
</dbReference>